<organism evidence="2 3">
    <name type="scientific">Candidatus Chisholmbacteria bacterium RIFCSPLOWO2_01_FULL_49_14</name>
    <dbReference type="NCBI Taxonomy" id="1797593"/>
    <lineage>
        <taxon>Bacteria</taxon>
        <taxon>Candidatus Chisholmiibacteriota</taxon>
    </lineage>
</organism>
<dbReference type="AlphaFoldDB" id="A0A1G1VV71"/>
<name>A0A1G1VV71_9BACT</name>
<feature type="transmembrane region" description="Helical" evidence="1">
    <location>
        <begin position="78"/>
        <end position="97"/>
    </location>
</feature>
<keyword evidence="1" id="KW-1133">Transmembrane helix</keyword>
<evidence type="ECO:0000313" key="3">
    <source>
        <dbReference type="Proteomes" id="UP000176723"/>
    </source>
</evidence>
<evidence type="ECO:0000256" key="1">
    <source>
        <dbReference type="SAM" id="Phobius"/>
    </source>
</evidence>
<evidence type="ECO:0008006" key="4">
    <source>
        <dbReference type="Google" id="ProtNLM"/>
    </source>
</evidence>
<evidence type="ECO:0000313" key="2">
    <source>
        <dbReference type="EMBL" id="OGY19306.1"/>
    </source>
</evidence>
<dbReference type="STRING" id="1797593.A3A65_04260"/>
<feature type="transmembrane region" description="Helical" evidence="1">
    <location>
        <begin position="103"/>
        <end position="123"/>
    </location>
</feature>
<accession>A0A1G1VV71</accession>
<reference evidence="2 3" key="1">
    <citation type="journal article" date="2016" name="Nat. Commun.">
        <title>Thousands of microbial genomes shed light on interconnected biogeochemical processes in an aquifer system.</title>
        <authorList>
            <person name="Anantharaman K."/>
            <person name="Brown C.T."/>
            <person name="Hug L.A."/>
            <person name="Sharon I."/>
            <person name="Castelle C.J."/>
            <person name="Probst A.J."/>
            <person name="Thomas B.C."/>
            <person name="Singh A."/>
            <person name="Wilkins M.J."/>
            <person name="Karaoz U."/>
            <person name="Brodie E.L."/>
            <person name="Williams K.H."/>
            <person name="Hubbard S.S."/>
            <person name="Banfield J.F."/>
        </authorList>
    </citation>
    <scope>NUCLEOTIDE SEQUENCE [LARGE SCALE GENOMIC DNA]</scope>
</reference>
<dbReference type="Proteomes" id="UP000176723">
    <property type="component" value="Unassembled WGS sequence"/>
</dbReference>
<feature type="transmembrane region" description="Helical" evidence="1">
    <location>
        <begin position="47"/>
        <end position="66"/>
    </location>
</feature>
<proteinExistence type="predicted"/>
<comment type="caution">
    <text evidence="2">The sequence shown here is derived from an EMBL/GenBank/DDBJ whole genome shotgun (WGS) entry which is preliminary data.</text>
</comment>
<keyword evidence="1" id="KW-0812">Transmembrane</keyword>
<keyword evidence="1" id="KW-0472">Membrane</keyword>
<gene>
    <name evidence="2" type="ORF">A3A65_04260</name>
</gene>
<protein>
    <recommendedName>
        <fullName evidence="4">DUF1761 domain-containing protein</fullName>
    </recommendedName>
</protein>
<dbReference type="EMBL" id="MHCL01000029">
    <property type="protein sequence ID" value="OGY19306.1"/>
    <property type="molecule type" value="Genomic_DNA"/>
</dbReference>
<sequence>MLKKGLVAGLAILILGMVLNWLIGMVFPALAGQYQNTAMFRPWSDPLMTVYFAYPFILGVVSAHLWGRVGKPKPMEFAKLYFVIATIPGMFITYTSFQISLSMVLLWTVTGYIQALVAGYIFAKMK</sequence>